<dbReference type="PROSITE" id="PS51841">
    <property type="entry name" value="LTD"/>
    <property type="match status" value="1"/>
</dbReference>
<organism evidence="2 3">
    <name type="scientific">Luteolibacter yonseiensis</name>
    <dbReference type="NCBI Taxonomy" id="1144680"/>
    <lineage>
        <taxon>Bacteria</taxon>
        <taxon>Pseudomonadati</taxon>
        <taxon>Verrucomicrobiota</taxon>
        <taxon>Verrucomicrobiia</taxon>
        <taxon>Verrucomicrobiales</taxon>
        <taxon>Verrucomicrobiaceae</taxon>
        <taxon>Luteolibacter</taxon>
    </lineage>
</organism>
<dbReference type="RefSeq" id="WP_200351150.1">
    <property type="nucleotide sequence ID" value="NZ_BAABHZ010000006.1"/>
</dbReference>
<dbReference type="Pfam" id="PF00932">
    <property type="entry name" value="LTD"/>
    <property type="match status" value="1"/>
</dbReference>
<evidence type="ECO:0000259" key="1">
    <source>
        <dbReference type="PROSITE" id="PS51841"/>
    </source>
</evidence>
<sequence length="186" mass="19831">MKSPSLTLMVFAATAAASSAQVRITEYSYKGLFGQYFEISNLALTPVNLNNWRFNNNTGLYNFGAPLPNVTLGTNGTVIVTEVSATVFDIAWYAEPGLSVPVNLMAYVENNTKNFEDVDEIRLFNPGGIAVDVVSVITSIRDTEDRAAVLNAARTNWVFADTIPGSWKAGAPGANGPVGNPGVVVP</sequence>
<feature type="domain" description="LTD" evidence="1">
    <location>
        <begin position="7"/>
        <end position="138"/>
    </location>
</feature>
<reference evidence="2" key="1">
    <citation type="submission" date="2021-01" db="EMBL/GenBank/DDBJ databases">
        <title>Modified the classification status of verrucomicrobia.</title>
        <authorList>
            <person name="Feng X."/>
        </authorList>
    </citation>
    <scope>NUCLEOTIDE SEQUENCE</scope>
    <source>
        <strain evidence="2">JCM 18052</strain>
    </source>
</reference>
<dbReference type="AlphaFoldDB" id="A0A934R0L8"/>
<gene>
    <name evidence="2" type="ORF">JIN84_11295</name>
</gene>
<evidence type="ECO:0000313" key="2">
    <source>
        <dbReference type="EMBL" id="MBK1816198.1"/>
    </source>
</evidence>
<keyword evidence="3" id="KW-1185">Reference proteome</keyword>
<dbReference type="EMBL" id="JAENIK010000011">
    <property type="protein sequence ID" value="MBK1816198.1"/>
    <property type="molecule type" value="Genomic_DNA"/>
</dbReference>
<proteinExistence type="predicted"/>
<comment type="caution">
    <text evidence="2">The sequence shown here is derived from an EMBL/GenBank/DDBJ whole genome shotgun (WGS) entry which is preliminary data.</text>
</comment>
<name>A0A934R0L8_9BACT</name>
<evidence type="ECO:0000313" key="3">
    <source>
        <dbReference type="Proteomes" id="UP000600139"/>
    </source>
</evidence>
<dbReference type="InterPro" id="IPR001322">
    <property type="entry name" value="Lamin_tail_dom"/>
</dbReference>
<accession>A0A934R0L8</accession>
<protein>
    <submittedName>
        <fullName evidence="2">Lamin tail domain-containing protein</fullName>
    </submittedName>
</protein>
<dbReference type="Proteomes" id="UP000600139">
    <property type="component" value="Unassembled WGS sequence"/>
</dbReference>